<dbReference type="HOGENOM" id="CLU_892772_0_0_1"/>
<keyword evidence="2" id="KW-1185">Reference proteome</keyword>
<evidence type="ECO:0000313" key="1">
    <source>
        <dbReference type="EnsemblProtists" id="PYU1_T003256"/>
    </source>
</evidence>
<evidence type="ECO:0000313" key="2">
    <source>
        <dbReference type="Proteomes" id="UP000019132"/>
    </source>
</evidence>
<reference evidence="2" key="1">
    <citation type="journal article" date="2010" name="Genome Biol.">
        <title>Genome sequence of the necrotrophic plant pathogen Pythium ultimum reveals original pathogenicity mechanisms and effector repertoire.</title>
        <authorList>
            <person name="Levesque C.A."/>
            <person name="Brouwer H."/>
            <person name="Cano L."/>
            <person name="Hamilton J.P."/>
            <person name="Holt C."/>
            <person name="Huitema E."/>
            <person name="Raffaele S."/>
            <person name="Robideau G.P."/>
            <person name="Thines M."/>
            <person name="Win J."/>
            <person name="Zerillo M.M."/>
            <person name="Beakes G.W."/>
            <person name="Boore J.L."/>
            <person name="Busam D."/>
            <person name="Dumas B."/>
            <person name="Ferriera S."/>
            <person name="Fuerstenberg S.I."/>
            <person name="Gachon C.M."/>
            <person name="Gaulin E."/>
            <person name="Govers F."/>
            <person name="Grenville-Briggs L."/>
            <person name="Horner N."/>
            <person name="Hostetler J."/>
            <person name="Jiang R.H."/>
            <person name="Johnson J."/>
            <person name="Krajaejun T."/>
            <person name="Lin H."/>
            <person name="Meijer H.J."/>
            <person name="Moore B."/>
            <person name="Morris P."/>
            <person name="Phuntmart V."/>
            <person name="Puiu D."/>
            <person name="Shetty J."/>
            <person name="Stajich J.E."/>
            <person name="Tripathy S."/>
            <person name="Wawra S."/>
            <person name="van West P."/>
            <person name="Whitty B.R."/>
            <person name="Coutinho P.M."/>
            <person name="Henrissat B."/>
            <person name="Martin F."/>
            <person name="Thomas P.D."/>
            <person name="Tyler B.M."/>
            <person name="De Vries R.P."/>
            <person name="Kamoun S."/>
            <person name="Yandell M."/>
            <person name="Tisserat N."/>
            <person name="Buell C.R."/>
        </authorList>
    </citation>
    <scope>NUCLEOTIDE SEQUENCE</scope>
    <source>
        <strain evidence="2">DAOM:BR144</strain>
    </source>
</reference>
<sequence>MHANLAIATLMPYHRDNLRATRQSSLSGFATMNSVLAASTTVTLSMMYCMCSTYSSESVSTSLSRHSTQRSSSGCSSARDFCCQKPALRSCSDWLFATSTGVGYSSIVDVDVDPVPMAPNTGWRCCCVTHNREIDRHQQAVKHLERRETQRERTGLGRRFLFRTATTRRRRRRLLEREQIVAVGDLDALSLRRSDEIAEVLNESSQLLQSGFDTDQFRRNVEQRANRAQRVVAHTDLQVCESAAAVHGDELGKRRERLARDECREQHFPRRDRGLAHDRFFVDERRQEPLEYNGDVGENVARVDLHELAQPL</sequence>
<dbReference type="AlphaFoldDB" id="K3WE65"/>
<dbReference type="Proteomes" id="UP000019132">
    <property type="component" value="Unassembled WGS sequence"/>
</dbReference>
<organism evidence="1 2">
    <name type="scientific">Globisporangium ultimum (strain ATCC 200006 / CBS 805.95 / DAOM BR144)</name>
    <name type="common">Pythium ultimum</name>
    <dbReference type="NCBI Taxonomy" id="431595"/>
    <lineage>
        <taxon>Eukaryota</taxon>
        <taxon>Sar</taxon>
        <taxon>Stramenopiles</taxon>
        <taxon>Oomycota</taxon>
        <taxon>Peronosporomycetes</taxon>
        <taxon>Pythiales</taxon>
        <taxon>Pythiaceae</taxon>
        <taxon>Globisporangium</taxon>
    </lineage>
</organism>
<name>K3WE65_GLOUD</name>
<reference evidence="2" key="2">
    <citation type="submission" date="2010-04" db="EMBL/GenBank/DDBJ databases">
        <authorList>
            <person name="Buell R."/>
            <person name="Hamilton J."/>
            <person name="Hostetler J."/>
        </authorList>
    </citation>
    <scope>NUCLEOTIDE SEQUENCE [LARGE SCALE GENOMIC DNA]</scope>
    <source>
        <strain evidence="2">DAOM:BR144</strain>
    </source>
</reference>
<dbReference type="InParanoid" id="K3WE65"/>
<proteinExistence type="predicted"/>
<dbReference type="EMBL" id="GL376603">
    <property type="status" value="NOT_ANNOTATED_CDS"/>
    <property type="molecule type" value="Genomic_DNA"/>
</dbReference>
<accession>K3WE65</accession>
<dbReference type="EnsemblProtists" id="PYU1_T003256">
    <property type="protein sequence ID" value="PYU1_T003256"/>
    <property type="gene ID" value="PYU1_G003249"/>
</dbReference>
<protein>
    <submittedName>
        <fullName evidence="1">Uncharacterized protein</fullName>
    </submittedName>
</protein>
<reference evidence="1" key="3">
    <citation type="submission" date="2015-02" db="UniProtKB">
        <authorList>
            <consortium name="EnsemblProtists"/>
        </authorList>
    </citation>
    <scope>IDENTIFICATION</scope>
    <source>
        <strain evidence="1">DAOM BR144</strain>
    </source>
</reference>
<dbReference type="VEuPathDB" id="FungiDB:PYU1_G003249"/>
<dbReference type="eggNOG" id="ENOG502R1DM">
    <property type="taxonomic scope" value="Eukaryota"/>
</dbReference>